<dbReference type="Proteomes" id="UP001212841">
    <property type="component" value="Unassembled WGS sequence"/>
</dbReference>
<dbReference type="CDD" id="cd00048">
    <property type="entry name" value="DSRM_SF"/>
    <property type="match status" value="2"/>
</dbReference>
<feature type="compositionally biased region" description="Basic and acidic residues" evidence="2">
    <location>
        <begin position="344"/>
        <end position="353"/>
    </location>
</feature>
<evidence type="ECO:0000256" key="1">
    <source>
        <dbReference type="PROSITE-ProRule" id="PRU00266"/>
    </source>
</evidence>
<feature type="compositionally biased region" description="Basic and acidic residues" evidence="2">
    <location>
        <begin position="409"/>
        <end position="423"/>
    </location>
</feature>
<dbReference type="GO" id="GO:0003723">
    <property type="term" value="F:RNA binding"/>
    <property type="evidence" value="ECO:0007669"/>
    <property type="project" value="UniProtKB-UniRule"/>
</dbReference>
<feature type="compositionally biased region" description="Low complexity" evidence="2">
    <location>
        <begin position="213"/>
        <end position="230"/>
    </location>
</feature>
<keyword evidence="5" id="KW-1185">Reference proteome</keyword>
<dbReference type="SMART" id="SM00358">
    <property type="entry name" value="DSRM"/>
    <property type="match status" value="2"/>
</dbReference>
<evidence type="ECO:0000313" key="5">
    <source>
        <dbReference type="Proteomes" id="UP001212841"/>
    </source>
</evidence>
<organism evidence="4 5">
    <name type="scientific">Rhizophlyctis rosea</name>
    <dbReference type="NCBI Taxonomy" id="64517"/>
    <lineage>
        <taxon>Eukaryota</taxon>
        <taxon>Fungi</taxon>
        <taxon>Fungi incertae sedis</taxon>
        <taxon>Chytridiomycota</taxon>
        <taxon>Chytridiomycota incertae sedis</taxon>
        <taxon>Chytridiomycetes</taxon>
        <taxon>Rhizophlyctidales</taxon>
        <taxon>Rhizophlyctidaceae</taxon>
        <taxon>Rhizophlyctis</taxon>
    </lineage>
</organism>
<feature type="compositionally biased region" description="Polar residues" evidence="2">
    <location>
        <begin position="386"/>
        <end position="395"/>
    </location>
</feature>
<sequence length="506" mass="53551">MAAPPASRSLITVTADTPVGDGPAFITKLQQYAQKHKVKAPKYIFPPNFPFGLASCTVDLEFKGCTFRGNGYRTKKTAKYSLAQAAVRHFVAARADGFFVDGEENHVSKLQRLCQSHKKNLPDYVIEQLRVSSASAPSARAQFIGKVRVGGTWYHSPRPSRSKADAKNDAAMVAYNAETARMRDAEVNKGLKGAEANPGPNVKNPNSALVPLNNVGAGTANGNTNPASANQRPNGSASAPAAEMSGPFGVGSRETLQTVVGANTAMGAAGGPSANGVRHTAQTDNGVNRPAGVAAPLQPPVPTAGPHNEISTPDAKVNEDGQHDNGDGHESIVPKGPATTERTPSQKDTRARSEPSTLLKLTQWVSGYLPGSTLTAQKRSRDDDSPSNTAYVSVQSDEEAGPSNRTKRLRIDTDGRRPVGSGELEHKCSADQLKDLAAEKGLLVWIGPLEPGPCYVGWKCTVSIGTKEIGYDKVTCQADGIEKAVEDACGEAVRRLREKGKGRRSV</sequence>
<gene>
    <name evidence="4" type="ORF">HK097_000426</name>
</gene>
<dbReference type="AlphaFoldDB" id="A0AAD5S6S3"/>
<protein>
    <recommendedName>
        <fullName evidence="3">DRBM domain-containing protein</fullName>
    </recommendedName>
</protein>
<evidence type="ECO:0000313" key="4">
    <source>
        <dbReference type="EMBL" id="KAJ3046896.1"/>
    </source>
</evidence>
<feature type="domain" description="DRBM" evidence="3">
    <location>
        <begin position="105"/>
        <end position="180"/>
    </location>
</feature>
<dbReference type="SUPFAM" id="SSF54768">
    <property type="entry name" value="dsRNA-binding domain-like"/>
    <property type="match status" value="2"/>
</dbReference>
<feature type="region of interest" description="Disordered" evidence="2">
    <location>
        <begin position="374"/>
        <end position="423"/>
    </location>
</feature>
<dbReference type="Gene3D" id="3.30.160.20">
    <property type="match status" value="2"/>
</dbReference>
<dbReference type="PROSITE" id="PS50137">
    <property type="entry name" value="DS_RBD"/>
    <property type="match status" value="1"/>
</dbReference>
<evidence type="ECO:0000259" key="3">
    <source>
        <dbReference type="PROSITE" id="PS50137"/>
    </source>
</evidence>
<dbReference type="InterPro" id="IPR014720">
    <property type="entry name" value="dsRBD_dom"/>
</dbReference>
<feature type="compositionally biased region" description="Basic and acidic residues" evidence="2">
    <location>
        <begin position="316"/>
        <end position="332"/>
    </location>
</feature>
<feature type="region of interest" description="Disordered" evidence="2">
    <location>
        <begin position="270"/>
        <end position="358"/>
    </location>
</feature>
<reference evidence="4" key="1">
    <citation type="submission" date="2020-05" db="EMBL/GenBank/DDBJ databases">
        <title>Phylogenomic resolution of chytrid fungi.</title>
        <authorList>
            <person name="Stajich J.E."/>
            <person name="Amses K."/>
            <person name="Simmons R."/>
            <person name="Seto K."/>
            <person name="Myers J."/>
            <person name="Bonds A."/>
            <person name="Quandt C.A."/>
            <person name="Barry K."/>
            <person name="Liu P."/>
            <person name="Grigoriev I."/>
            <person name="Longcore J.E."/>
            <person name="James T.Y."/>
        </authorList>
    </citation>
    <scope>NUCLEOTIDE SEQUENCE</scope>
    <source>
        <strain evidence="4">JEL0318</strain>
    </source>
</reference>
<name>A0AAD5S6S3_9FUNG</name>
<dbReference type="EMBL" id="JADGJD010001070">
    <property type="protein sequence ID" value="KAJ3046896.1"/>
    <property type="molecule type" value="Genomic_DNA"/>
</dbReference>
<dbReference type="Pfam" id="PF00035">
    <property type="entry name" value="dsrm"/>
    <property type="match status" value="1"/>
</dbReference>
<proteinExistence type="predicted"/>
<keyword evidence="1" id="KW-0694">RNA-binding</keyword>
<feature type="region of interest" description="Disordered" evidence="2">
    <location>
        <begin position="191"/>
        <end position="251"/>
    </location>
</feature>
<comment type="caution">
    <text evidence="4">The sequence shown here is derived from an EMBL/GenBank/DDBJ whole genome shotgun (WGS) entry which is preliminary data.</text>
</comment>
<evidence type="ECO:0000256" key="2">
    <source>
        <dbReference type="SAM" id="MobiDB-lite"/>
    </source>
</evidence>
<accession>A0AAD5S6S3</accession>